<comment type="similarity">
    <text evidence="1">Belongs to the SCO1/2 family.</text>
</comment>
<evidence type="ECO:0000259" key="7">
    <source>
        <dbReference type="PROSITE" id="PS51352"/>
    </source>
</evidence>
<evidence type="ECO:0000256" key="5">
    <source>
        <dbReference type="SAM" id="MobiDB-lite"/>
    </source>
</evidence>
<organism evidence="8 9">
    <name type="scientific">Noviherbaspirillum sedimenti</name>
    <dbReference type="NCBI Taxonomy" id="2320865"/>
    <lineage>
        <taxon>Bacteria</taxon>
        <taxon>Pseudomonadati</taxon>
        <taxon>Pseudomonadota</taxon>
        <taxon>Betaproteobacteria</taxon>
        <taxon>Burkholderiales</taxon>
        <taxon>Oxalobacteraceae</taxon>
        <taxon>Noviherbaspirillum</taxon>
    </lineage>
</organism>
<comment type="caution">
    <text evidence="8">The sequence shown here is derived from an EMBL/GenBank/DDBJ whole genome shotgun (WGS) entry which is preliminary data.</text>
</comment>
<keyword evidence="2 3" id="KW-0186">Copper</keyword>
<protein>
    <submittedName>
        <fullName evidence="8">SCO family protein</fullName>
    </submittedName>
</protein>
<name>A0A3A3GFM1_9BURK</name>
<dbReference type="InterPro" id="IPR003782">
    <property type="entry name" value="SCO1/SenC"/>
</dbReference>
<gene>
    <name evidence="8" type="ORF">D3878_05210</name>
</gene>
<feature type="binding site" evidence="3">
    <location>
        <position position="134"/>
    </location>
    <ligand>
        <name>Cu cation</name>
        <dbReference type="ChEBI" id="CHEBI:23378"/>
    </ligand>
</feature>
<dbReference type="GO" id="GO:0046872">
    <property type="term" value="F:metal ion binding"/>
    <property type="evidence" value="ECO:0007669"/>
    <property type="project" value="UniProtKB-KW"/>
</dbReference>
<keyword evidence="6" id="KW-0472">Membrane</keyword>
<reference evidence="9" key="1">
    <citation type="submission" date="2018-09" db="EMBL/GenBank/DDBJ databases">
        <authorList>
            <person name="Zhu H."/>
        </authorList>
    </citation>
    <scope>NUCLEOTIDE SEQUENCE [LARGE SCALE GENOMIC DNA]</scope>
    <source>
        <strain evidence="9">K1S02-23</strain>
    </source>
</reference>
<evidence type="ECO:0000256" key="4">
    <source>
        <dbReference type="PIRSR" id="PIRSR603782-2"/>
    </source>
</evidence>
<feature type="binding site" evidence="3">
    <location>
        <position position="130"/>
    </location>
    <ligand>
        <name>Cu cation</name>
        <dbReference type="ChEBI" id="CHEBI:23378"/>
    </ligand>
</feature>
<sequence length="255" mass="27181">MGQWQRGGRGRQCNSDAPGQRPPERALARRQGTAGIHRGAGGKQVVNGTILRTCVATLLVAAAALAAFYWVTAGFSAVSADGVRRAHLAQAPRALPDLALIDQRGEPLALSDYGAPRQKATFVALVYVQCQTVCRTSASGQAWLQHAIRARGLQERVQLLTLSFDPRNDSPAVLDAYARKLGADSALWKFATVRDAADLPALLGLFDIVVLPDGLGGYSHNAALFLVDGNGRLARAYDIDRPDLALADFLQQQGG</sequence>
<dbReference type="SUPFAM" id="SSF52833">
    <property type="entry name" value="Thioredoxin-like"/>
    <property type="match status" value="1"/>
</dbReference>
<keyword evidence="4" id="KW-1015">Disulfide bond</keyword>
<evidence type="ECO:0000256" key="6">
    <source>
        <dbReference type="SAM" id="Phobius"/>
    </source>
</evidence>
<dbReference type="InterPro" id="IPR036249">
    <property type="entry name" value="Thioredoxin-like_sf"/>
</dbReference>
<keyword evidence="9" id="KW-1185">Reference proteome</keyword>
<dbReference type="OrthoDB" id="8550465at2"/>
<dbReference type="InterPro" id="IPR013766">
    <property type="entry name" value="Thioredoxin_domain"/>
</dbReference>
<dbReference type="PROSITE" id="PS51352">
    <property type="entry name" value="THIOREDOXIN_2"/>
    <property type="match status" value="1"/>
</dbReference>
<evidence type="ECO:0000256" key="2">
    <source>
        <dbReference type="ARBA" id="ARBA00023008"/>
    </source>
</evidence>
<dbReference type="EMBL" id="QYUQ01000002">
    <property type="protein sequence ID" value="RJG01056.1"/>
    <property type="molecule type" value="Genomic_DNA"/>
</dbReference>
<dbReference type="Gene3D" id="3.40.30.10">
    <property type="entry name" value="Glutaredoxin"/>
    <property type="match status" value="1"/>
</dbReference>
<proteinExistence type="inferred from homology"/>
<dbReference type="Proteomes" id="UP000266327">
    <property type="component" value="Unassembled WGS sequence"/>
</dbReference>
<feature type="binding site" evidence="3">
    <location>
        <position position="220"/>
    </location>
    <ligand>
        <name>Cu cation</name>
        <dbReference type="ChEBI" id="CHEBI:23378"/>
    </ligand>
</feature>
<evidence type="ECO:0000313" key="9">
    <source>
        <dbReference type="Proteomes" id="UP000266327"/>
    </source>
</evidence>
<dbReference type="Pfam" id="PF02630">
    <property type="entry name" value="SCO1-SenC"/>
    <property type="match status" value="1"/>
</dbReference>
<dbReference type="CDD" id="cd02968">
    <property type="entry name" value="SCO"/>
    <property type="match status" value="1"/>
</dbReference>
<evidence type="ECO:0000256" key="1">
    <source>
        <dbReference type="ARBA" id="ARBA00010996"/>
    </source>
</evidence>
<accession>A0A3A3GFM1</accession>
<feature type="disulfide bond" description="Redox-active" evidence="4">
    <location>
        <begin position="130"/>
        <end position="134"/>
    </location>
</feature>
<keyword evidence="6" id="KW-0812">Transmembrane</keyword>
<feature type="domain" description="Thioredoxin" evidence="7">
    <location>
        <begin position="89"/>
        <end position="255"/>
    </location>
</feature>
<feature type="transmembrane region" description="Helical" evidence="6">
    <location>
        <begin position="50"/>
        <end position="71"/>
    </location>
</feature>
<keyword evidence="6" id="KW-1133">Transmembrane helix</keyword>
<feature type="region of interest" description="Disordered" evidence="5">
    <location>
        <begin position="1"/>
        <end position="35"/>
    </location>
</feature>
<evidence type="ECO:0000256" key="3">
    <source>
        <dbReference type="PIRSR" id="PIRSR603782-1"/>
    </source>
</evidence>
<evidence type="ECO:0000313" key="8">
    <source>
        <dbReference type="EMBL" id="RJG01056.1"/>
    </source>
</evidence>
<keyword evidence="3" id="KW-0479">Metal-binding</keyword>
<dbReference type="AlphaFoldDB" id="A0A3A3GFM1"/>